<dbReference type="Proteomes" id="UP001497512">
    <property type="component" value="Chromosome 13"/>
</dbReference>
<gene>
    <name evidence="1" type="ORF">CSSPTR1EN2_LOCUS5672</name>
</gene>
<protein>
    <submittedName>
        <fullName evidence="1">Uncharacterized protein</fullName>
    </submittedName>
</protein>
<proteinExistence type="predicted"/>
<accession>A0ABP0TRZ7</accession>
<evidence type="ECO:0000313" key="2">
    <source>
        <dbReference type="Proteomes" id="UP001497512"/>
    </source>
</evidence>
<dbReference type="EMBL" id="OZ019905">
    <property type="protein sequence ID" value="CAK9200968.1"/>
    <property type="molecule type" value="Genomic_DNA"/>
</dbReference>
<sequence>MGAIEVTKAQTKTEEPLLGSVSQMANKVAKMQLASQIGPLLLHLRIYIAVALLSLLHSLGFNPEEEEEEALKQFRIPIPDLKQNKDL</sequence>
<evidence type="ECO:0000313" key="1">
    <source>
        <dbReference type="EMBL" id="CAK9200968.1"/>
    </source>
</evidence>
<reference evidence="1" key="1">
    <citation type="submission" date="2024-02" db="EMBL/GenBank/DDBJ databases">
        <authorList>
            <consortium name="ELIXIR-Norway"/>
            <consortium name="Elixir Norway"/>
        </authorList>
    </citation>
    <scope>NUCLEOTIDE SEQUENCE</scope>
</reference>
<name>A0ABP0TRZ7_9BRYO</name>
<organism evidence="1 2">
    <name type="scientific">Sphagnum troendelagicum</name>
    <dbReference type="NCBI Taxonomy" id="128251"/>
    <lineage>
        <taxon>Eukaryota</taxon>
        <taxon>Viridiplantae</taxon>
        <taxon>Streptophyta</taxon>
        <taxon>Embryophyta</taxon>
        <taxon>Bryophyta</taxon>
        <taxon>Sphagnophytina</taxon>
        <taxon>Sphagnopsida</taxon>
        <taxon>Sphagnales</taxon>
        <taxon>Sphagnaceae</taxon>
        <taxon>Sphagnum</taxon>
    </lineage>
</organism>
<keyword evidence="2" id="KW-1185">Reference proteome</keyword>